<dbReference type="GO" id="GO:0016874">
    <property type="term" value="F:ligase activity"/>
    <property type="evidence" value="ECO:0007669"/>
    <property type="project" value="UniProtKB-KW"/>
</dbReference>
<comment type="caution">
    <text evidence="3">The sequence shown here is derived from an EMBL/GenBank/DDBJ whole genome shotgun (WGS) entry which is preliminary data.</text>
</comment>
<accession>A0ABQ3T5E8</accession>
<dbReference type="PROSITE" id="PS00455">
    <property type="entry name" value="AMP_BINDING"/>
    <property type="match status" value="1"/>
</dbReference>
<dbReference type="PANTHER" id="PTHR22754">
    <property type="entry name" value="DISCO-INTERACTING PROTEIN 2 DIP2 -RELATED"/>
    <property type="match status" value="1"/>
</dbReference>
<dbReference type="Gene3D" id="3.40.50.12780">
    <property type="entry name" value="N-terminal domain of ligase-like"/>
    <property type="match status" value="1"/>
</dbReference>
<dbReference type="InterPro" id="IPR020845">
    <property type="entry name" value="AMP-binding_CS"/>
</dbReference>
<evidence type="ECO:0000259" key="2">
    <source>
        <dbReference type="Pfam" id="PF00501"/>
    </source>
</evidence>
<protein>
    <submittedName>
        <fullName evidence="3">AMP-dependent synthetase and ligase</fullName>
    </submittedName>
</protein>
<proteinExistence type="inferred from homology"/>
<evidence type="ECO:0000313" key="3">
    <source>
        <dbReference type="EMBL" id="GHI75619.1"/>
    </source>
</evidence>
<dbReference type="PANTHER" id="PTHR22754:SF32">
    <property type="entry name" value="DISCO-INTERACTING PROTEIN 2"/>
    <property type="match status" value="1"/>
</dbReference>
<dbReference type="Pfam" id="PF00501">
    <property type="entry name" value="AMP-binding"/>
    <property type="match status" value="1"/>
</dbReference>
<keyword evidence="4" id="KW-1185">Reference proteome</keyword>
<dbReference type="InterPro" id="IPR042099">
    <property type="entry name" value="ANL_N_sf"/>
</dbReference>
<sequence>MSTVAYRDLGRHGHGVTFLDSRGVTAELDYADLERQARSVAAGLGERGLRRGERVLLPLPTGPDYLVALLACLLAGVVPCTVAPPPNTGAESVGVRRFHAARAAARPAAVIMPDTATALALAEEGAAVHLTLDELRYHEPLTDDRLPEPRPDDIHHIQLTSGSTSTPKAAALTHANTAANLRALVEATGLRADRDRLSEWLPLHHDMGFVMVLLALSTGAPLDLMPSIGFLRDPVSWLRHLAVRGGTITAAPPFGYRTALERYRRKPEPGLDLSRLRRAYVGAEPIPVDVLSDFQDEFGRHGLAEDVLIPCYGMAETVLASTMPAAPYPGGPLTRGHVRALRVDRADLQDSGRVTPARAGRTTLTTVSCGRPIGGLDLEVRTGTGGPCGEGEVGEIHLGGASVMAGYLGPDGLPVPPPGGKHATGDLGFVMDGELYVVGRVKEMLVVRGRNIPPYDVEEAIEAHRAVMRGNSAVFSYTDDAGGEHVVAVVEVAPADTADGRLRLEIDNLVRQGFGFGLRDTVLVKRGGIARTTSGKRQRDRMRRLYLAGELA</sequence>
<dbReference type="Gene3D" id="3.30.300.30">
    <property type="match status" value="1"/>
</dbReference>
<dbReference type="RefSeq" id="WP_202198039.1">
    <property type="nucleotide sequence ID" value="NZ_BAAATO010000004.1"/>
</dbReference>
<evidence type="ECO:0000256" key="1">
    <source>
        <dbReference type="ARBA" id="ARBA00006432"/>
    </source>
</evidence>
<comment type="similarity">
    <text evidence="1">Belongs to the ATP-dependent AMP-binding enzyme family.</text>
</comment>
<dbReference type="Proteomes" id="UP000608522">
    <property type="component" value="Unassembled WGS sequence"/>
</dbReference>
<feature type="domain" description="AMP-dependent synthetase/ligase" evidence="2">
    <location>
        <begin position="25"/>
        <end position="408"/>
    </location>
</feature>
<reference evidence="4" key="1">
    <citation type="submission" date="2023-07" db="EMBL/GenBank/DDBJ databases">
        <title>Whole genome shotgun sequence of Streptomyces spororaveus NBRC 15456.</title>
        <authorList>
            <person name="Komaki H."/>
            <person name="Tamura T."/>
        </authorList>
    </citation>
    <scope>NUCLEOTIDE SEQUENCE [LARGE SCALE GENOMIC DNA]</scope>
    <source>
        <strain evidence="4">NBRC 15456</strain>
    </source>
</reference>
<dbReference type="InterPro" id="IPR045851">
    <property type="entry name" value="AMP-bd_C_sf"/>
</dbReference>
<dbReference type="SUPFAM" id="SSF56801">
    <property type="entry name" value="Acetyl-CoA synthetase-like"/>
    <property type="match status" value="1"/>
</dbReference>
<keyword evidence="3" id="KW-0436">Ligase</keyword>
<dbReference type="InterPro" id="IPR000873">
    <property type="entry name" value="AMP-dep_synth/lig_dom"/>
</dbReference>
<organism evidence="3 4">
    <name type="scientific">Streptomyces spororaveus</name>
    <dbReference type="NCBI Taxonomy" id="284039"/>
    <lineage>
        <taxon>Bacteria</taxon>
        <taxon>Bacillati</taxon>
        <taxon>Actinomycetota</taxon>
        <taxon>Actinomycetes</taxon>
        <taxon>Kitasatosporales</taxon>
        <taxon>Streptomycetaceae</taxon>
        <taxon>Streptomyces</taxon>
    </lineage>
</organism>
<name>A0ABQ3T5E8_9ACTN</name>
<dbReference type="EMBL" id="BNED01000005">
    <property type="protein sequence ID" value="GHI75619.1"/>
    <property type="molecule type" value="Genomic_DNA"/>
</dbReference>
<gene>
    <name evidence="3" type="ORF">Sspor_11800</name>
</gene>
<evidence type="ECO:0000313" key="4">
    <source>
        <dbReference type="Proteomes" id="UP000608522"/>
    </source>
</evidence>